<dbReference type="InterPro" id="IPR043545">
    <property type="entry name" value="GRIP1/2"/>
</dbReference>
<dbReference type="SUPFAM" id="SSF50156">
    <property type="entry name" value="PDZ domain-like"/>
    <property type="match status" value="7"/>
</dbReference>
<dbReference type="CDD" id="cd06686">
    <property type="entry name" value="PDZ4_GRIP1-2-like"/>
    <property type="match status" value="1"/>
</dbReference>
<feature type="domain" description="PDZ" evidence="5">
    <location>
        <begin position="36"/>
        <end position="119"/>
    </location>
</feature>
<evidence type="ECO:0000256" key="1">
    <source>
        <dbReference type="ARBA" id="ARBA00004496"/>
    </source>
</evidence>
<feature type="compositionally biased region" description="Polar residues" evidence="4">
    <location>
        <begin position="744"/>
        <end position="754"/>
    </location>
</feature>
<dbReference type="Ensembl" id="ENSNFUT00015036094.1">
    <property type="protein sequence ID" value="ENSNFUP00015034547.1"/>
    <property type="gene ID" value="ENSNFUG00015015885.1"/>
</dbReference>
<evidence type="ECO:0000256" key="4">
    <source>
        <dbReference type="SAM" id="MobiDB-lite"/>
    </source>
</evidence>
<proteinExistence type="predicted"/>
<dbReference type="CDD" id="cd06687">
    <property type="entry name" value="PDZ1_GRIP1-2-like"/>
    <property type="match status" value="1"/>
</dbReference>
<dbReference type="Gene3D" id="2.30.42.10">
    <property type="match status" value="7"/>
</dbReference>
<dbReference type="FunFam" id="2.30.42.10:FF:000034">
    <property type="entry name" value="Glutamate receptor interacting protein 1"/>
    <property type="match status" value="1"/>
</dbReference>
<dbReference type="FunFam" id="2.30.42.10:FF:000022">
    <property type="entry name" value="Glutamate receptor interacting protein 1"/>
    <property type="match status" value="1"/>
</dbReference>
<dbReference type="Pfam" id="PF00595">
    <property type="entry name" value="PDZ"/>
    <property type="match status" value="5"/>
</dbReference>
<feature type="domain" description="PDZ" evidence="5">
    <location>
        <begin position="556"/>
        <end position="632"/>
    </location>
</feature>
<dbReference type="PROSITE" id="PS50106">
    <property type="entry name" value="PDZ"/>
    <property type="match status" value="7"/>
</dbReference>
<keyword evidence="2" id="KW-0963">Cytoplasm</keyword>
<dbReference type="CDD" id="cd06683">
    <property type="entry name" value="PDZ6_GRIP1-2-like"/>
    <property type="match status" value="1"/>
</dbReference>
<organism evidence="6 7">
    <name type="scientific">Nothobranchius furzeri</name>
    <name type="common">Turquoise killifish</name>
    <dbReference type="NCBI Taxonomy" id="105023"/>
    <lineage>
        <taxon>Eukaryota</taxon>
        <taxon>Metazoa</taxon>
        <taxon>Chordata</taxon>
        <taxon>Craniata</taxon>
        <taxon>Vertebrata</taxon>
        <taxon>Euteleostomi</taxon>
        <taxon>Actinopterygii</taxon>
        <taxon>Neopterygii</taxon>
        <taxon>Teleostei</taxon>
        <taxon>Neoteleostei</taxon>
        <taxon>Acanthomorphata</taxon>
        <taxon>Ovalentaria</taxon>
        <taxon>Atherinomorphae</taxon>
        <taxon>Cyprinodontiformes</taxon>
        <taxon>Nothobranchiidae</taxon>
        <taxon>Nothobranchius</taxon>
    </lineage>
</organism>
<dbReference type="InterPro" id="IPR041489">
    <property type="entry name" value="PDZ_6"/>
</dbReference>
<dbReference type="InterPro" id="IPR036034">
    <property type="entry name" value="PDZ_sf"/>
</dbReference>
<reference evidence="6" key="3">
    <citation type="submission" date="2025-09" db="UniProtKB">
        <authorList>
            <consortium name="Ensembl"/>
        </authorList>
    </citation>
    <scope>IDENTIFICATION</scope>
</reference>
<feature type="region of interest" description="Disordered" evidence="4">
    <location>
        <begin position="393"/>
        <end position="446"/>
    </location>
</feature>
<dbReference type="GO" id="GO:0098887">
    <property type="term" value="P:neurotransmitter receptor transport, endosome to postsynaptic membrane"/>
    <property type="evidence" value="ECO:0007669"/>
    <property type="project" value="TreeGrafter"/>
</dbReference>
<dbReference type="FunFam" id="2.30.42.10:FF:000021">
    <property type="entry name" value="Glutamate receptor interacting protein 1"/>
    <property type="match status" value="1"/>
</dbReference>
<feature type="domain" description="PDZ" evidence="5">
    <location>
        <begin position="938"/>
        <end position="1020"/>
    </location>
</feature>
<evidence type="ECO:0000259" key="5">
    <source>
        <dbReference type="PROSITE" id="PS50106"/>
    </source>
</evidence>
<reference evidence="6" key="1">
    <citation type="submission" date="2014-08" db="EMBL/GenBank/DDBJ databases">
        <authorList>
            <person name="Senf B."/>
            <person name="Petzold A."/>
            <person name="Downie B.R."/>
            <person name="Koch P."/>
            <person name="Platzer M."/>
        </authorList>
    </citation>
    <scope>NUCLEOTIDE SEQUENCE [LARGE SCALE GENOMIC DNA]</scope>
    <source>
        <strain evidence="6">GRZ</strain>
    </source>
</reference>
<feature type="region of interest" description="Disordered" evidence="4">
    <location>
        <begin position="731"/>
        <end position="754"/>
    </location>
</feature>
<evidence type="ECO:0000256" key="2">
    <source>
        <dbReference type="ARBA" id="ARBA00022490"/>
    </source>
</evidence>
<feature type="domain" description="PDZ" evidence="5">
    <location>
        <begin position="455"/>
        <end position="530"/>
    </location>
</feature>
<sequence length="1039" mass="112678">SGFTPTTELSSTVSGQQSAVHCRAAQVHEALRGVTMVELVKKEGSTLGLTISGGTDKDGKPRVSNLRPGGLAARSDQLNVGDYIKSVNGINLTKLRHEEIISLLKNVGERVLLEVEYELPPTAPDSTSGVISKTIDICLHKEGNSYGFVMRGGTHEDWHKSRPLVVTYVRPGGPADREGTLRPGDRLLSVDGVPLHNANHSDALNMLAQCGQEALFQIEYDVTIMDTVTNASGPLLVEIAKSPGATLGITLTSANHRNKQVIVIDRVKPGSVVDRCGALHPGDHLLSIDGTSTEHCTVLEATQLLASTTELVKLEMLPSHQTRLAGKQHDTVKVQKSDHPHSWDPCVNYCHLPNPTLCNTTSTLNKSWTVSNNNTINSLDYCKSLVCASFSPGSTTTSGPSSQSSNTLPRPTVPMSPRNSLLKRRQRKKDHKSSLSLASSSVGPGGQVVHVETSEVILTGDPLNGFGVQLQGGIFATETLSAPPLIRFIEPDSPAERCGLLQVGDRLLSINGIATEDGTLEEANQLLRDAALTNKVTLEIEFDVAESVVPSSGTFHVKLPKKRGVELGLTISGSKRGSPLSLLLPFRTGTLEPGDKLLAIDNIRLENCSKEDAEHILQQCEELVKLKIRKDEDNSDEQETSGSIIYTVELKRYGGPLGITISGTEEPFDPITISGLTKRGLAERTGAIHVGDRILAINSVSLKGKPLSEAIHLLQMAGETVTLKIKKQLDKNDVSDPEEDDLTDSQQTNKLSELYSTTIPSVDSAMESWDGSGLDAGYGSQGTYSHQGAGVALHPHEWRSAKQQCNATPPVGRRKNYPFSDGGFSEDDWDKFIGQQPDGILLDPDDSFWCQALEDLETCGQSELLREIEASIMTGTAISLGVDGGSKAPAEPILSHSRVSPLRRNSLLHQGNLLHQNTHLHQDIHLHEESDMFYCRFKVTVIKDPESDDFGFSVSDGFLEKGVYVNMIRPDGPADRAGLKPFDRILQVNHVRTRDFDCCLAVPLITEAGDRLELVISRNPMANDNPEDNNNTLDHPLDL</sequence>
<gene>
    <name evidence="6" type="primary">GRIP2</name>
</gene>
<dbReference type="AlphaFoldDB" id="A0A8C6NYI9"/>
<evidence type="ECO:0000313" key="7">
    <source>
        <dbReference type="Proteomes" id="UP000694548"/>
    </source>
</evidence>
<evidence type="ECO:0000313" key="6">
    <source>
        <dbReference type="Ensembl" id="ENSNFUP00015034547.1"/>
    </source>
</evidence>
<dbReference type="SMART" id="SM00228">
    <property type="entry name" value="PDZ"/>
    <property type="match status" value="7"/>
</dbReference>
<dbReference type="PANTHER" id="PTHR46227">
    <property type="entry name" value="GLUTAMATE RECEPTOR-INTERACTING PROTEIN GRIP"/>
    <property type="match status" value="1"/>
</dbReference>
<dbReference type="CDD" id="cd06684">
    <property type="entry name" value="PDZ3_GRIP1-2-like"/>
    <property type="match status" value="1"/>
</dbReference>
<feature type="region of interest" description="Disordered" evidence="4">
    <location>
        <begin position="51"/>
        <end position="70"/>
    </location>
</feature>
<feature type="compositionally biased region" description="Basic residues" evidence="4">
    <location>
        <begin position="421"/>
        <end position="431"/>
    </location>
</feature>
<evidence type="ECO:0000256" key="3">
    <source>
        <dbReference type="ARBA" id="ARBA00022737"/>
    </source>
</evidence>
<feature type="domain" description="PDZ" evidence="5">
    <location>
        <begin position="236"/>
        <end position="320"/>
    </location>
</feature>
<comment type="subcellular location">
    <subcellularLocation>
        <location evidence="1">Cytoplasm</location>
    </subcellularLocation>
</comment>
<keyword evidence="3" id="KW-0677">Repeat</keyword>
<dbReference type="PANTHER" id="PTHR46227:SF4">
    <property type="entry name" value="GLUTAMATE RECEPTOR-INTERACTING PROTEIN 2"/>
    <property type="match status" value="1"/>
</dbReference>
<feature type="domain" description="PDZ" evidence="5">
    <location>
        <begin position="647"/>
        <end position="729"/>
    </location>
</feature>
<dbReference type="GeneTree" id="ENSGT00940000155615"/>
<dbReference type="FunFam" id="2.30.42.10:FF:000023">
    <property type="entry name" value="Glutamate receptor interacting protein 1"/>
    <property type="match status" value="1"/>
</dbReference>
<dbReference type="FunFam" id="2.30.42.10:FF:000031">
    <property type="entry name" value="Glutamate receptor interacting protein 1"/>
    <property type="match status" value="1"/>
</dbReference>
<dbReference type="Proteomes" id="UP000694548">
    <property type="component" value="Chromosome sgr10"/>
</dbReference>
<dbReference type="GO" id="GO:0005737">
    <property type="term" value="C:cytoplasm"/>
    <property type="evidence" value="ECO:0007669"/>
    <property type="project" value="UniProtKB-SubCell"/>
</dbReference>
<dbReference type="InterPro" id="IPR001478">
    <property type="entry name" value="PDZ"/>
</dbReference>
<dbReference type="Pfam" id="PF17820">
    <property type="entry name" value="PDZ_6"/>
    <property type="match status" value="1"/>
</dbReference>
<keyword evidence="7" id="KW-1185">Reference proteome</keyword>
<dbReference type="CDD" id="cd06685">
    <property type="entry name" value="PDZ7_GRIP1-2-like"/>
    <property type="match status" value="1"/>
</dbReference>
<protein>
    <submittedName>
        <fullName evidence="6">Glutamate receptor interacting protein 2</fullName>
    </submittedName>
</protein>
<name>A0A8C6NYI9_NOTFU</name>
<dbReference type="FunFam" id="2.30.42.10:FF:000035">
    <property type="entry name" value="Glutamate receptor interacting protein 1"/>
    <property type="match status" value="1"/>
</dbReference>
<feature type="compositionally biased region" description="Low complexity" evidence="4">
    <location>
        <begin position="393"/>
        <end position="407"/>
    </location>
</feature>
<dbReference type="CDD" id="cd06681">
    <property type="entry name" value="PDZ2_GRIP1-2-like"/>
    <property type="match status" value="1"/>
</dbReference>
<accession>A0A8C6NYI9</accession>
<feature type="domain" description="PDZ" evidence="5">
    <location>
        <begin position="134"/>
        <end position="222"/>
    </location>
</feature>
<feature type="region of interest" description="Disordered" evidence="4">
    <location>
        <begin position="1019"/>
        <end position="1039"/>
    </location>
</feature>
<reference evidence="6" key="2">
    <citation type="submission" date="2025-08" db="UniProtKB">
        <authorList>
            <consortium name="Ensembl"/>
        </authorList>
    </citation>
    <scope>IDENTIFICATION</scope>
</reference>